<dbReference type="AlphaFoldDB" id="A0AAD5WWT6"/>
<sequence length="411" mass="45484">MATGYDFKTYLSSVDPKNSYDIEPLQGGLVNYTVRAKKTSKSHRGIFRRHKSLILKQAPDFVAAAGPSLPFSKERQKVEAAALQVLDPSGPLGHVGENEMVITPTLIRHDEDNSVIVMKDLEENMGPLITLWDFLKNPQGSRDHVALICGVLGRRTGSFLAKLHRKVVRGIILGTYGAGLSNPLAHTFTRSLVRDAAVDTLQERIATVNAEAAKHLADRVAADFDRENMEFESCFGIGDFHPGSILVAPWMPKHSFPYPLAVMGWEFATSDGRGVNGDLAHFLAPLHLLALSTDVDSLCSVATRTFIDQMTTAYSKVTTRVVSRDPKSPEVRQDLALLRSALIMHGREIINQAVEKDWAREDDFTKEMISLGAWYLERAGDSVSNMVEEENWTLLQSGEDQGKLLSVFTFC</sequence>
<dbReference type="Proteomes" id="UP001201980">
    <property type="component" value="Unassembled WGS sequence"/>
</dbReference>
<gene>
    <name evidence="1" type="ORF">MKZ38_004734</name>
</gene>
<dbReference type="SUPFAM" id="SSF56112">
    <property type="entry name" value="Protein kinase-like (PK-like)"/>
    <property type="match status" value="1"/>
</dbReference>
<protein>
    <recommendedName>
        <fullName evidence="3">Aminoglycoside phosphotransferase domain-containing protein</fullName>
    </recommendedName>
</protein>
<dbReference type="EMBL" id="JAKWBI020000027">
    <property type="protein sequence ID" value="KAJ2905659.1"/>
    <property type="molecule type" value="Genomic_DNA"/>
</dbReference>
<proteinExistence type="predicted"/>
<dbReference type="InterPro" id="IPR011009">
    <property type="entry name" value="Kinase-like_dom_sf"/>
</dbReference>
<organism evidence="1 2">
    <name type="scientific">Zalerion maritima</name>
    <dbReference type="NCBI Taxonomy" id="339359"/>
    <lineage>
        <taxon>Eukaryota</taxon>
        <taxon>Fungi</taxon>
        <taxon>Dikarya</taxon>
        <taxon>Ascomycota</taxon>
        <taxon>Pezizomycotina</taxon>
        <taxon>Sordariomycetes</taxon>
        <taxon>Lulworthiomycetidae</taxon>
        <taxon>Lulworthiales</taxon>
        <taxon>Lulworthiaceae</taxon>
        <taxon>Zalerion</taxon>
    </lineage>
</organism>
<evidence type="ECO:0000313" key="1">
    <source>
        <dbReference type="EMBL" id="KAJ2905659.1"/>
    </source>
</evidence>
<accession>A0AAD5WWT6</accession>
<evidence type="ECO:0000313" key="2">
    <source>
        <dbReference type="Proteomes" id="UP001201980"/>
    </source>
</evidence>
<name>A0AAD5WWT6_9PEZI</name>
<dbReference type="Gene3D" id="3.30.200.20">
    <property type="entry name" value="Phosphorylase Kinase, domain 1"/>
    <property type="match status" value="1"/>
</dbReference>
<keyword evidence="2" id="KW-1185">Reference proteome</keyword>
<dbReference type="Gene3D" id="3.90.1200.10">
    <property type="match status" value="1"/>
</dbReference>
<reference evidence="1" key="1">
    <citation type="submission" date="2022-07" db="EMBL/GenBank/DDBJ databases">
        <title>Draft genome sequence of Zalerion maritima ATCC 34329, a (micro)plastics degrading marine fungus.</title>
        <authorList>
            <person name="Paco A."/>
            <person name="Goncalves M.F.M."/>
            <person name="Rocha-Santos T.A.P."/>
            <person name="Alves A."/>
        </authorList>
    </citation>
    <scope>NUCLEOTIDE SEQUENCE</scope>
    <source>
        <strain evidence="1">ATCC 34329</strain>
    </source>
</reference>
<comment type="caution">
    <text evidence="1">The sequence shown here is derived from an EMBL/GenBank/DDBJ whole genome shotgun (WGS) entry which is preliminary data.</text>
</comment>
<evidence type="ECO:0008006" key="3">
    <source>
        <dbReference type="Google" id="ProtNLM"/>
    </source>
</evidence>